<evidence type="ECO:0000313" key="4">
    <source>
        <dbReference type="Proteomes" id="UP000007266"/>
    </source>
</evidence>
<sequence length="103" mass="11954">MENNLPNNYVNNYDPESLIVDEPSASTNFEDPSGSENNEGKKIRDRRTGLILSSLKRSHNYVCFPVNNIIIIIITTTSITINISFFFFDVDFRIIIYKLREIY</sequence>
<evidence type="ECO:0000256" key="2">
    <source>
        <dbReference type="SAM" id="Phobius"/>
    </source>
</evidence>
<keyword evidence="2" id="KW-1133">Transmembrane helix</keyword>
<protein>
    <submittedName>
        <fullName evidence="3">Uncharacterized protein</fullName>
    </submittedName>
</protein>
<feature type="transmembrane region" description="Helical" evidence="2">
    <location>
        <begin position="69"/>
        <end position="90"/>
    </location>
</feature>
<keyword evidence="2" id="KW-0472">Membrane</keyword>
<gene>
    <name evidence="3" type="primary">AUGUSTUS-3.0.2_31601</name>
    <name evidence="3" type="ORF">TcasGA2_TC031601</name>
</gene>
<dbReference type="InParanoid" id="A0A139W9Y5"/>
<accession>A0A139W9Y5</accession>
<dbReference type="AlphaFoldDB" id="A0A139W9Y5"/>
<reference evidence="3 4" key="2">
    <citation type="journal article" date="2010" name="Nucleic Acids Res.">
        <title>BeetleBase in 2010: revisions to provide comprehensive genomic information for Tribolium castaneum.</title>
        <authorList>
            <person name="Kim H.S."/>
            <person name="Murphy T."/>
            <person name="Xia J."/>
            <person name="Caragea D."/>
            <person name="Park Y."/>
            <person name="Beeman R.W."/>
            <person name="Lorenzen M.D."/>
            <person name="Butcher S."/>
            <person name="Manak J.R."/>
            <person name="Brown S.J."/>
        </authorList>
    </citation>
    <scope>NUCLEOTIDE SEQUENCE [LARGE SCALE GENOMIC DNA]</scope>
    <source>
        <strain evidence="3 4">Georgia GA2</strain>
    </source>
</reference>
<dbReference type="EMBL" id="KQ971808">
    <property type="protein sequence ID" value="KYB24725.1"/>
    <property type="molecule type" value="Genomic_DNA"/>
</dbReference>
<feature type="region of interest" description="Disordered" evidence="1">
    <location>
        <begin position="23"/>
        <end position="42"/>
    </location>
</feature>
<keyword evidence="2" id="KW-0812">Transmembrane</keyword>
<feature type="compositionally biased region" description="Polar residues" evidence="1">
    <location>
        <begin position="24"/>
        <end position="37"/>
    </location>
</feature>
<evidence type="ECO:0000313" key="3">
    <source>
        <dbReference type="EMBL" id="KYB24725.1"/>
    </source>
</evidence>
<name>A0A139W9Y5_TRICA</name>
<organism evidence="3 4">
    <name type="scientific">Tribolium castaneum</name>
    <name type="common">Red flour beetle</name>
    <dbReference type="NCBI Taxonomy" id="7070"/>
    <lineage>
        <taxon>Eukaryota</taxon>
        <taxon>Metazoa</taxon>
        <taxon>Ecdysozoa</taxon>
        <taxon>Arthropoda</taxon>
        <taxon>Hexapoda</taxon>
        <taxon>Insecta</taxon>
        <taxon>Pterygota</taxon>
        <taxon>Neoptera</taxon>
        <taxon>Endopterygota</taxon>
        <taxon>Coleoptera</taxon>
        <taxon>Polyphaga</taxon>
        <taxon>Cucujiformia</taxon>
        <taxon>Tenebrionidae</taxon>
        <taxon>Tenebrionidae incertae sedis</taxon>
        <taxon>Tribolium</taxon>
    </lineage>
</organism>
<keyword evidence="4" id="KW-1185">Reference proteome</keyword>
<proteinExistence type="predicted"/>
<reference evidence="3 4" key="1">
    <citation type="journal article" date="2008" name="Nature">
        <title>The genome of the model beetle and pest Tribolium castaneum.</title>
        <authorList>
            <consortium name="Tribolium Genome Sequencing Consortium"/>
            <person name="Richards S."/>
            <person name="Gibbs R.A."/>
            <person name="Weinstock G.M."/>
            <person name="Brown S.J."/>
            <person name="Denell R."/>
            <person name="Beeman R.W."/>
            <person name="Gibbs R."/>
            <person name="Beeman R.W."/>
            <person name="Brown S.J."/>
            <person name="Bucher G."/>
            <person name="Friedrich M."/>
            <person name="Grimmelikhuijzen C.J."/>
            <person name="Klingler M."/>
            <person name="Lorenzen M."/>
            <person name="Richards S."/>
            <person name="Roth S."/>
            <person name="Schroder R."/>
            <person name="Tautz D."/>
            <person name="Zdobnov E.M."/>
            <person name="Muzny D."/>
            <person name="Gibbs R.A."/>
            <person name="Weinstock G.M."/>
            <person name="Attaway T."/>
            <person name="Bell S."/>
            <person name="Buhay C.J."/>
            <person name="Chandrabose M.N."/>
            <person name="Chavez D."/>
            <person name="Clerk-Blankenburg K.P."/>
            <person name="Cree A."/>
            <person name="Dao M."/>
            <person name="Davis C."/>
            <person name="Chacko J."/>
            <person name="Dinh H."/>
            <person name="Dugan-Rocha S."/>
            <person name="Fowler G."/>
            <person name="Garner T.T."/>
            <person name="Garnes J."/>
            <person name="Gnirke A."/>
            <person name="Hawes A."/>
            <person name="Hernandez J."/>
            <person name="Hines S."/>
            <person name="Holder M."/>
            <person name="Hume J."/>
            <person name="Jhangiani S.N."/>
            <person name="Joshi V."/>
            <person name="Khan Z.M."/>
            <person name="Jackson L."/>
            <person name="Kovar C."/>
            <person name="Kowis A."/>
            <person name="Lee S."/>
            <person name="Lewis L.R."/>
            <person name="Margolis J."/>
            <person name="Morgan M."/>
            <person name="Nazareth L.V."/>
            <person name="Nguyen N."/>
            <person name="Okwuonu G."/>
            <person name="Parker D."/>
            <person name="Richards S."/>
            <person name="Ruiz S.J."/>
            <person name="Santibanez J."/>
            <person name="Savard J."/>
            <person name="Scherer S.E."/>
            <person name="Schneider B."/>
            <person name="Sodergren E."/>
            <person name="Tautz D."/>
            <person name="Vattahil S."/>
            <person name="Villasana D."/>
            <person name="White C.S."/>
            <person name="Wright R."/>
            <person name="Park Y."/>
            <person name="Beeman R.W."/>
            <person name="Lord J."/>
            <person name="Oppert B."/>
            <person name="Lorenzen M."/>
            <person name="Brown S."/>
            <person name="Wang L."/>
            <person name="Savard J."/>
            <person name="Tautz D."/>
            <person name="Richards S."/>
            <person name="Weinstock G."/>
            <person name="Gibbs R.A."/>
            <person name="Liu Y."/>
            <person name="Worley K."/>
            <person name="Weinstock G."/>
            <person name="Elsik C.G."/>
            <person name="Reese J.T."/>
            <person name="Elhaik E."/>
            <person name="Landan G."/>
            <person name="Graur D."/>
            <person name="Arensburger P."/>
            <person name="Atkinson P."/>
            <person name="Beeman R.W."/>
            <person name="Beidler J."/>
            <person name="Brown S.J."/>
            <person name="Demuth J.P."/>
            <person name="Drury D.W."/>
            <person name="Du Y.Z."/>
            <person name="Fujiwara H."/>
            <person name="Lorenzen M."/>
            <person name="Maselli V."/>
            <person name="Osanai M."/>
            <person name="Park Y."/>
            <person name="Robertson H.M."/>
            <person name="Tu Z."/>
            <person name="Wang J.J."/>
            <person name="Wang S."/>
            <person name="Richards S."/>
            <person name="Song H."/>
            <person name="Zhang L."/>
            <person name="Sodergren E."/>
            <person name="Werner D."/>
            <person name="Stanke M."/>
            <person name="Morgenstern B."/>
            <person name="Solovyev V."/>
            <person name="Kosarev P."/>
            <person name="Brown G."/>
            <person name="Chen H.C."/>
            <person name="Ermolaeva O."/>
            <person name="Hlavina W."/>
            <person name="Kapustin Y."/>
            <person name="Kiryutin B."/>
            <person name="Kitts P."/>
            <person name="Maglott D."/>
            <person name="Pruitt K."/>
            <person name="Sapojnikov V."/>
            <person name="Souvorov A."/>
            <person name="Mackey A.J."/>
            <person name="Waterhouse R.M."/>
            <person name="Wyder S."/>
            <person name="Zdobnov E.M."/>
            <person name="Zdobnov E.M."/>
            <person name="Wyder S."/>
            <person name="Kriventseva E.V."/>
            <person name="Kadowaki T."/>
            <person name="Bork P."/>
            <person name="Aranda M."/>
            <person name="Bao R."/>
            <person name="Beermann A."/>
            <person name="Berns N."/>
            <person name="Bolognesi R."/>
            <person name="Bonneton F."/>
            <person name="Bopp D."/>
            <person name="Brown S.J."/>
            <person name="Bucher G."/>
            <person name="Butts T."/>
            <person name="Chaumot A."/>
            <person name="Denell R.E."/>
            <person name="Ferrier D.E."/>
            <person name="Friedrich M."/>
            <person name="Gordon C.M."/>
            <person name="Jindra M."/>
            <person name="Klingler M."/>
            <person name="Lan Q."/>
            <person name="Lattorff H.M."/>
            <person name="Laudet V."/>
            <person name="von Levetsow C."/>
            <person name="Liu Z."/>
            <person name="Lutz R."/>
            <person name="Lynch J.A."/>
            <person name="da Fonseca R.N."/>
            <person name="Posnien N."/>
            <person name="Reuter R."/>
            <person name="Roth S."/>
            <person name="Savard J."/>
            <person name="Schinko J.B."/>
            <person name="Schmitt C."/>
            <person name="Schoppmeier M."/>
            <person name="Schroder R."/>
            <person name="Shippy T.D."/>
            <person name="Simonnet F."/>
            <person name="Marques-Souza H."/>
            <person name="Tautz D."/>
            <person name="Tomoyasu Y."/>
            <person name="Trauner J."/>
            <person name="Van der Zee M."/>
            <person name="Vervoort M."/>
            <person name="Wittkopp N."/>
            <person name="Wimmer E.A."/>
            <person name="Yang X."/>
            <person name="Jones A.K."/>
            <person name="Sattelle D.B."/>
            <person name="Ebert P.R."/>
            <person name="Nelson D."/>
            <person name="Scott J.G."/>
            <person name="Beeman R.W."/>
            <person name="Muthukrishnan S."/>
            <person name="Kramer K.J."/>
            <person name="Arakane Y."/>
            <person name="Beeman R.W."/>
            <person name="Zhu Q."/>
            <person name="Hogenkamp D."/>
            <person name="Dixit R."/>
            <person name="Oppert B."/>
            <person name="Jiang H."/>
            <person name="Zou Z."/>
            <person name="Marshall J."/>
            <person name="Elpidina E."/>
            <person name="Vinokurov K."/>
            <person name="Oppert C."/>
            <person name="Zou Z."/>
            <person name="Evans J."/>
            <person name="Lu Z."/>
            <person name="Zhao P."/>
            <person name="Sumathipala N."/>
            <person name="Altincicek B."/>
            <person name="Vilcinskas A."/>
            <person name="Williams M."/>
            <person name="Hultmark D."/>
            <person name="Hetru C."/>
            <person name="Jiang H."/>
            <person name="Grimmelikhuijzen C.J."/>
            <person name="Hauser F."/>
            <person name="Cazzamali G."/>
            <person name="Williamson M."/>
            <person name="Park Y."/>
            <person name="Li B."/>
            <person name="Tanaka Y."/>
            <person name="Predel R."/>
            <person name="Neupert S."/>
            <person name="Schachtner J."/>
            <person name="Verleyen P."/>
            <person name="Raible F."/>
            <person name="Bork P."/>
            <person name="Friedrich M."/>
            <person name="Walden K.K."/>
            <person name="Robertson H.M."/>
            <person name="Angeli S."/>
            <person name="Foret S."/>
            <person name="Bucher G."/>
            <person name="Schuetz S."/>
            <person name="Maleszka R."/>
            <person name="Wimmer E.A."/>
            <person name="Beeman R.W."/>
            <person name="Lorenzen M."/>
            <person name="Tomoyasu Y."/>
            <person name="Miller S.C."/>
            <person name="Grossmann D."/>
            <person name="Bucher G."/>
        </authorList>
    </citation>
    <scope>NUCLEOTIDE SEQUENCE [LARGE SCALE GENOMIC DNA]</scope>
    <source>
        <strain evidence="3 4">Georgia GA2</strain>
    </source>
</reference>
<evidence type="ECO:0000256" key="1">
    <source>
        <dbReference type="SAM" id="MobiDB-lite"/>
    </source>
</evidence>
<dbReference type="Proteomes" id="UP000007266">
    <property type="component" value="Unassembled WGS sequence"/>
</dbReference>